<feature type="compositionally biased region" description="Low complexity" evidence="1">
    <location>
        <begin position="245"/>
        <end position="273"/>
    </location>
</feature>
<sequence>MKIEETNGICLRDKFNNLHYKIYDQENLIIQLFFVSELRLFKIKFKSLDSMNKLLSHFENINEKTQKNNNQLFEEYLSKKFEIVIIDINFKQIDQGMIIFEKDQINLLLSCKELSSKIIHVRQFNHPTKVHVCMIEILKQKIYLSFQSHERKNEFFERFEQLKNEFQEKENSLIKFEVIINKTHEEMNKLIINKENYNNIEIENNIIKNNQNNNNHKDKDNLKYELGKIENMNEKEKGFQINLFNNSSNNNNNNNNSDNNNNNNNNNNNHNNNLTDGGNDDDEIVYGTLIFDEKFIELKVNSKINLKLITKKLLIQNSKMLINNEQLENITIVNDHKKIKWNLTLGFIQQVETISNLIPLYEAINIPVYVSIITSSNLKKFLISLILKIKFYKSNIELLLITKKKNIKKTFKLKNSLQCLVFKQNKNAVKIILPKKKFIEIEFDSSLISQDFLHKFQFTKDFSNKKNKK</sequence>
<evidence type="ECO:0000313" key="2">
    <source>
        <dbReference type="EMBL" id="KAJ3446794.1"/>
    </source>
</evidence>
<gene>
    <name evidence="2" type="ORF">M0812_08127</name>
</gene>
<reference evidence="2" key="1">
    <citation type="submission" date="2022-08" db="EMBL/GenBank/DDBJ databases">
        <title>Novel sulphate-reducing endosymbionts in the free-living metamonad Anaeramoeba.</title>
        <authorList>
            <person name="Jerlstrom-Hultqvist J."/>
            <person name="Cepicka I."/>
            <person name="Gallot-Lavallee L."/>
            <person name="Salas-Leiva D."/>
            <person name="Curtis B.A."/>
            <person name="Zahonova K."/>
            <person name="Pipaliya S."/>
            <person name="Dacks J."/>
            <person name="Roger A.J."/>
        </authorList>
    </citation>
    <scope>NUCLEOTIDE SEQUENCE</scope>
    <source>
        <strain evidence="2">Busselton2</strain>
    </source>
</reference>
<proteinExistence type="predicted"/>
<evidence type="ECO:0000313" key="3">
    <source>
        <dbReference type="Proteomes" id="UP001146793"/>
    </source>
</evidence>
<protein>
    <submittedName>
        <fullName evidence="2">Uncharacterized protein</fullName>
    </submittedName>
</protein>
<accession>A0AAV7ZZW9</accession>
<dbReference type="AlphaFoldDB" id="A0AAV7ZZW9"/>
<dbReference type="EMBL" id="JANTQA010000019">
    <property type="protein sequence ID" value="KAJ3446794.1"/>
    <property type="molecule type" value="Genomic_DNA"/>
</dbReference>
<evidence type="ECO:0000256" key="1">
    <source>
        <dbReference type="SAM" id="MobiDB-lite"/>
    </source>
</evidence>
<comment type="caution">
    <text evidence="2">The sequence shown here is derived from an EMBL/GenBank/DDBJ whole genome shotgun (WGS) entry which is preliminary data.</text>
</comment>
<feature type="region of interest" description="Disordered" evidence="1">
    <location>
        <begin position="243"/>
        <end position="277"/>
    </location>
</feature>
<name>A0AAV7ZZW9_9EUKA</name>
<organism evidence="2 3">
    <name type="scientific">Anaeramoeba flamelloides</name>
    <dbReference type="NCBI Taxonomy" id="1746091"/>
    <lineage>
        <taxon>Eukaryota</taxon>
        <taxon>Metamonada</taxon>
        <taxon>Anaeramoebidae</taxon>
        <taxon>Anaeramoeba</taxon>
    </lineage>
</organism>
<dbReference type="Proteomes" id="UP001146793">
    <property type="component" value="Unassembled WGS sequence"/>
</dbReference>